<evidence type="ECO:0000256" key="1">
    <source>
        <dbReference type="ARBA" id="ARBA00022679"/>
    </source>
</evidence>
<keyword evidence="1 4" id="KW-0808">Transferase</keyword>
<feature type="domain" description="N-acetyltransferase" evidence="3">
    <location>
        <begin position="11"/>
        <end position="153"/>
    </location>
</feature>
<comment type="caution">
    <text evidence="4">The sequence shown here is derived from an EMBL/GenBank/DDBJ whole genome shotgun (WGS) entry which is preliminary data.</text>
</comment>
<dbReference type="EC" id="2.3.-.-" evidence="4"/>
<dbReference type="InterPro" id="IPR000182">
    <property type="entry name" value="GNAT_dom"/>
</dbReference>
<dbReference type="Proteomes" id="UP001589683">
    <property type="component" value="Unassembled WGS sequence"/>
</dbReference>
<proteinExistence type="predicted"/>
<dbReference type="Pfam" id="PF00583">
    <property type="entry name" value="Acetyltransf_1"/>
    <property type="match status" value="1"/>
</dbReference>
<dbReference type="CDD" id="cd04301">
    <property type="entry name" value="NAT_SF"/>
    <property type="match status" value="1"/>
</dbReference>
<evidence type="ECO:0000256" key="2">
    <source>
        <dbReference type="ARBA" id="ARBA00023315"/>
    </source>
</evidence>
<dbReference type="GO" id="GO:0016746">
    <property type="term" value="F:acyltransferase activity"/>
    <property type="evidence" value="ECO:0007669"/>
    <property type="project" value="UniProtKB-KW"/>
</dbReference>
<gene>
    <name evidence="4" type="ORF">ACFFUT_13825</name>
</gene>
<dbReference type="InterPro" id="IPR016181">
    <property type="entry name" value="Acyl_CoA_acyltransferase"/>
</dbReference>
<evidence type="ECO:0000313" key="5">
    <source>
        <dbReference type="Proteomes" id="UP001589683"/>
    </source>
</evidence>
<sequence length="153" mass="16627">MSSEATTVELGNPRDAAATALLQASHALMQSLFPAESNHYLSVDALCTDDIRFFVAKVDGSVLGCGALALRDGYGEVKSMFVDPAARGSGLGIRLLKRIEEEAHKEDLPLLRLETGGKLHSAHKMYEGFGFIRRGPFGDYPDDPNSLFMEKPL</sequence>
<keyword evidence="5" id="KW-1185">Reference proteome</keyword>
<dbReference type="EMBL" id="JBHMEA010000044">
    <property type="protein sequence ID" value="MFB9232866.1"/>
    <property type="molecule type" value="Genomic_DNA"/>
</dbReference>
<dbReference type="InterPro" id="IPR050832">
    <property type="entry name" value="Bact_Acetyltransf"/>
</dbReference>
<reference evidence="4 5" key="1">
    <citation type="submission" date="2024-09" db="EMBL/GenBank/DDBJ databases">
        <authorList>
            <person name="Sun Q."/>
            <person name="Mori K."/>
        </authorList>
    </citation>
    <scope>NUCLEOTIDE SEQUENCE [LARGE SCALE GENOMIC DNA]</scope>
    <source>
        <strain evidence="4 5">CECT 8726</strain>
    </source>
</reference>
<dbReference type="SUPFAM" id="SSF55729">
    <property type="entry name" value="Acyl-CoA N-acyltransferases (Nat)"/>
    <property type="match status" value="1"/>
</dbReference>
<dbReference type="Gene3D" id="3.40.630.30">
    <property type="match status" value="1"/>
</dbReference>
<organism evidence="4 5">
    <name type="scientific">Pseudohalocynthiibacter aestuariivivens</name>
    <dbReference type="NCBI Taxonomy" id="1591409"/>
    <lineage>
        <taxon>Bacteria</taxon>
        <taxon>Pseudomonadati</taxon>
        <taxon>Pseudomonadota</taxon>
        <taxon>Alphaproteobacteria</taxon>
        <taxon>Rhodobacterales</taxon>
        <taxon>Paracoccaceae</taxon>
        <taxon>Pseudohalocynthiibacter</taxon>
    </lineage>
</organism>
<dbReference type="PROSITE" id="PS51186">
    <property type="entry name" value="GNAT"/>
    <property type="match status" value="1"/>
</dbReference>
<dbReference type="PANTHER" id="PTHR43877:SF2">
    <property type="entry name" value="AMINOALKYLPHOSPHONATE N-ACETYLTRANSFERASE-RELATED"/>
    <property type="match status" value="1"/>
</dbReference>
<dbReference type="RefSeq" id="WP_213887127.1">
    <property type="nucleotide sequence ID" value="NZ_JAGFNU010000001.1"/>
</dbReference>
<name>A0ABV5JHD0_9RHOB</name>
<evidence type="ECO:0000259" key="3">
    <source>
        <dbReference type="PROSITE" id="PS51186"/>
    </source>
</evidence>
<protein>
    <submittedName>
        <fullName evidence="4">GNAT family N-acetyltransferase</fullName>
        <ecNumber evidence="4">2.3.-.-</ecNumber>
    </submittedName>
</protein>
<dbReference type="PANTHER" id="PTHR43877">
    <property type="entry name" value="AMINOALKYLPHOSPHONATE N-ACETYLTRANSFERASE-RELATED-RELATED"/>
    <property type="match status" value="1"/>
</dbReference>
<keyword evidence="2 4" id="KW-0012">Acyltransferase</keyword>
<evidence type="ECO:0000313" key="4">
    <source>
        <dbReference type="EMBL" id="MFB9232866.1"/>
    </source>
</evidence>
<accession>A0ABV5JHD0</accession>